<protein>
    <recommendedName>
        <fullName evidence="3">Transposase</fullName>
    </recommendedName>
</protein>
<evidence type="ECO:0008006" key="3">
    <source>
        <dbReference type="Google" id="ProtNLM"/>
    </source>
</evidence>
<dbReference type="EMBL" id="CP075587">
    <property type="protein sequence ID" value="QYF48433.1"/>
    <property type="molecule type" value="Genomic_DNA"/>
</dbReference>
<keyword evidence="2" id="KW-1185">Reference proteome</keyword>
<reference evidence="1 2" key="1">
    <citation type="journal article" date="2022" name="bioRxiv">
        <title>Ecology and evolution of chlamydial symbionts of arthropods.</title>
        <authorList>
            <person name="Halter T."/>
            <person name="Koestlbacher S."/>
            <person name="Collingro A."/>
            <person name="Sixt B.S."/>
            <person name="Toenshoff E.R."/>
            <person name="Hendrickx F."/>
            <person name="Kostanjsek R."/>
            <person name="Horn M."/>
        </authorList>
    </citation>
    <scope>NUCLEOTIDE SEQUENCE [LARGE SCALE GENOMIC DNA]</scope>
    <source>
        <strain evidence="1">W744xW776</strain>
    </source>
</reference>
<accession>A0ABX8UZN4</accession>
<evidence type="ECO:0000313" key="2">
    <source>
        <dbReference type="Proteomes" id="UP000826014"/>
    </source>
</evidence>
<dbReference type="RefSeq" id="WP_220017771.1">
    <property type="nucleotide sequence ID" value="NZ_CP075587.1"/>
</dbReference>
<dbReference type="Proteomes" id="UP000826014">
    <property type="component" value="Chromosome"/>
</dbReference>
<name>A0ABX8UZN4_9BACT</name>
<sequence length="54" mass="6431">MQPEANFLTRNQKDILKARHRHERDKRLRDRIKSILLLDEGLDIPTSSTCFTPR</sequence>
<evidence type="ECO:0000313" key="1">
    <source>
        <dbReference type="EMBL" id="QYF48433.1"/>
    </source>
</evidence>
<organism evidence="1 2">
    <name type="scientific">Candidatus Rhabdochlamydia oedothoracis</name>
    <dbReference type="NCBI Taxonomy" id="2720720"/>
    <lineage>
        <taxon>Bacteria</taxon>
        <taxon>Pseudomonadati</taxon>
        <taxon>Chlamydiota</taxon>
        <taxon>Chlamydiia</taxon>
        <taxon>Parachlamydiales</taxon>
        <taxon>Candidatus Rhabdochlamydiaceae</taxon>
        <taxon>Candidatus Rhabdochlamydia</taxon>
    </lineage>
</organism>
<proteinExistence type="predicted"/>
<gene>
    <name evidence="1" type="ORF">RHABOEDO_000594</name>
</gene>